<reference evidence="1" key="1">
    <citation type="submission" date="2022-01" db="EMBL/GenBank/DDBJ databases">
        <title>Collection of gut derived symbiotic bacterial strains cultured from healthy donors.</title>
        <authorList>
            <person name="Lin H."/>
            <person name="Kohout C."/>
            <person name="Waligurski E."/>
            <person name="Pamer E.G."/>
        </authorList>
    </citation>
    <scope>NUCLEOTIDE SEQUENCE</scope>
    <source>
        <strain evidence="1">DFI.1.149</strain>
    </source>
</reference>
<comment type="caution">
    <text evidence="1">The sequence shown here is derived from an EMBL/GenBank/DDBJ whole genome shotgun (WGS) entry which is preliminary data.</text>
</comment>
<evidence type="ECO:0000313" key="1">
    <source>
        <dbReference type="EMBL" id="MCG4960083.1"/>
    </source>
</evidence>
<dbReference type="GeneID" id="93502834"/>
<organism evidence="1 2">
    <name type="scientific">Odoribacter splanchnicus</name>
    <dbReference type="NCBI Taxonomy" id="28118"/>
    <lineage>
        <taxon>Bacteria</taxon>
        <taxon>Pseudomonadati</taxon>
        <taxon>Bacteroidota</taxon>
        <taxon>Bacteroidia</taxon>
        <taxon>Bacteroidales</taxon>
        <taxon>Odoribacteraceae</taxon>
        <taxon>Odoribacter</taxon>
    </lineage>
</organism>
<protein>
    <submittedName>
        <fullName evidence="1">Uncharacterized protein</fullName>
    </submittedName>
</protein>
<dbReference type="InterPro" id="IPR053148">
    <property type="entry name" value="PD-DEXK-like_domain"/>
</dbReference>
<accession>A0AAW5C5J8</accession>
<dbReference type="RefSeq" id="WP_229039650.1">
    <property type="nucleotide sequence ID" value="NZ_BAABYK010000001.1"/>
</dbReference>
<gene>
    <name evidence="1" type="ORF">L0P03_09505</name>
</gene>
<sequence length="111" mass="13187">MELQFYIKEDIKECWKVKALKRQINSSLFQRLALSTDKEGVLAPANEGYEVLTPANIIHAPYVLEFVEIPQQKRYKETELEKALKINMEQFLLELGRCLYWRTNWCQTFQS</sequence>
<dbReference type="Proteomes" id="UP001199750">
    <property type="component" value="Unassembled WGS sequence"/>
</dbReference>
<proteinExistence type="predicted"/>
<dbReference type="PANTHER" id="PTHR30547:SF5">
    <property type="entry name" value="NUCLEASE YHCG-RELATED"/>
    <property type="match status" value="1"/>
</dbReference>
<evidence type="ECO:0000313" key="2">
    <source>
        <dbReference type="Proteomes" id="UP001199750"/>
    </source>
</evidence>
<name>A0AAW5C5J8_9BACT</name>
<dbReference type="EMBL" id="JAKNDN010000016">
    <property type="protein sequence ID" value="MCG4960083.1"/>
    <property type="molecule type" value="Genomic_DNA"/>
</dbReference>
<dbReference type="PANTHER" id="PTHR30547">
    <property type="entry name" value="UNCHARACTERIZED PROTEIN YHCG-RELATED"/>
    <property type="match status" value="1"/>
</dbReference>
<dbReference type="AlphaFoldDB" id="A0AAW5C5J8"/>